<organism evidence="2 3">
    <name type="scientific">Portunus trituberculatus</name>
    <name type="common">Swimming crab</name>
    <name type="synonym">Neptunus trituberculatus</name>
    <dbReference type="NCBI Taxonomy" id="210409"/>
    <lineage>
        <taxon>Eukaryota</taxon>
        <taxon>Metazoa</taxon>
        <taxon>Ecdysozoa</taxon>
        <taxon>Arthropoda</taxon>
        <taxon>Crustacea</taxon>
        <taxon>Multicrustacea</taxon>
        <taxon>Malacostraca</taxon>
        <taxon>Eumalacostraca</taxon>
        <taxon>Eucarida</taxon>
        <taxon>Decapoda</taxon>
        <taxon>Pleocyemata</taxon>
        <taxon>Brachyura</taxon>
        <taxon>Eubrachyura</taxon>
        <taxon>Portunoidea</taxon>
        <taxon>Portunidae</taxon>
        <taxon>Portuninae</taxon>
        <taxon>Portunus</taxon>
    </lineage>
</organism>
<accession>A0A5B7CRD9</accession>
<protein>
    <submittedName>
        <fullName evidence="2">Uncharacterized protein</fullName>
    </submittedName>
</protein>
<name>A0A5B7CRD9_PORTR</name>
<evidence type="ECO:0000313" key="2">
    <source>
        <dbReference type="EMBL" id="MPC11765.1"/>
    </source>
</evidence>
<feature type="compositionally biased region" description="Basic and acidic residues" evidence="1">
    <location>
        <begin position="143"/>
        <end position="164"/>
    </location>
</feature>
<feature type="compositionally biased region" description="Basic and acidic residues" evidence="1">
    <location>
        <begin position="117"/>
        <end position="131"/>
    </location>
</feature>
<sequence>MGWGDSRMKKNNNTKRYLCMHPRHLVIPPPSVPAPTWRHHKSTFLILAAVNTLCSICLVEKGHRATLPHLSQHYDDIALFYRIGLEHPGASASQTARVNYVEVRRARIRWAGEAGGEADRKEEREAGRQEGMEGQSRISGLGRGREGEREGEAVREVRQCCRHH</sequence>
<evidence type="ECO:0000313" key="3">
    <source>
        <dbReference type="Proteomes" id="UP000324222"/>
    </source>
</evidence>
<dbReference type="AlphaFoldDB" id="A0A5B7CRD9"/>
<reference evidence="2 3" key="1">
    <citation type="submission" date="2019-05" db="EMBL/GenBank/DDBJ databases">
        <title>Another draft genome of Portunus trituberculatus and its Hox gene families provides insights of decapod evolution.</title>
        <authorList>
            <person name="Jeong J.-H."/>
            <person name="Song I."/>
            <person name="Kim S."/>
            <person name="Choi T."/>
            <person name="Kim D."/>
            <person name="Ryu S."/>
            <person name="Kim W."/>
        </authorList>
    </citation>
    <scope>NUCLEOTIDE SEQUENCE [LARGE SCALE GENOMIC DNA]</scope>
    <source>
        <tissue evidence="2">Muscle</tissue>
    </source>
</reference>
<evidence type="ECO:0000256" key="1">
    <source>
        <dbReference type="SAM" id="MobiDB-lite"/>
    </source>
</evidence>
<proteinExistence type="predicted"/>
<comment type="caution">
    <text evidence="2">The sequence shown here is derived from an EMBL/GenBank/DDBJ whole genome shotgun (WGS) entry which is preliminary data.</text>
</comment>
<gene>
    <name evidence="2" type="ORF">E2C01_004440</name>
</gene>
<keyword evidence="3" id="KW-1185">Reference proteome</keyword>
<dbReference type="EMBL" id="VSRR010000180">
    <property type="protein sequence ID" value="MPC11765.1"/>
    <property type="molecule type" value="Genomic_DNA"/>
</dbReference>
<dbReference type="Proteomes" id="UP000324222">
    <property type="component" value="Unassembled WGS sequence"/>
</dbReference>
<feature type="region of interest" description="Disordered" evidence="1">
    <location>
        <begin position="113"/>
        <end position="164"/>
    </location>
</feature>